<keyword evidence="3" id="KW-0378">Hydrolase</keyword>
<evidence type="ECO:0000313" key="5">
    <source>
        <dbReference type="EMBL" id="MBB4659558.1"/>
    </source>
</evidence>
<name>A0A840I5Y9_9PROT</name>
<dbReference type="PANTHER" id="PTHR43176">
    <property type="entry name" value="3-HYDROXYISOBUTYRYL-COA HYDROLASE-RELATED"/>
    <property type="match status" value="1"/>
</dbReference>
<dbReference type="GO" id="GO:0003860">
    <property type="term" value="F:3-hydroxyisobutyryl-CoA hydrolase activity"/>
    <property type="evidence" value="ECO:0007669"/>
    <property type="project" value="UniProtKB-EC"/>
</dbReference>
<dbReference type="CDD" id="cd06558">
    <property type="entry name" value="crotonase-like"/>
    <property type="match status" value="1"/>
</dbReference>
<dbReference type="NCBIfam" id="NF004127">
    <property type="entry name" value="PRK05617.1"/>
    <property type="match status" value="1"/>
</dbReference>
<dbReference type="AlphaFoldDB" id="A0A840I5Y9"/>
<dbReference type="SUPFAM" id="SSF52096">
    <property type="entry name" value="ClpP/crotonase"/>
    <property type="match status" value="1"/>
</dbReference>
<proteinExistence type="predicted"/>
<feature type="domain" description="Enoyl-CoA hydratase/isomerase" evidence="4">
    <location>
        <begin position="13"/>
        <end position="333"/>
    </location>
</feature>
<dbReference type="Pfam" id="PF16113">
    <property type="entry name" value="ECH_2"/>
    <property type="match status" value="1"/>
</dbReference>
<evidence type="ECO:0000256" key="2">
    <source>
        <dbReference type="ARBA" id="ARBA00011915"/>
    </source>
</evidence>
<keyword evidence="6" id="KW-1185">Reference proteome</keyword>
<gene>
    <name evidence="5" type="ORF">GGQ59_002095</name>
</gene>
<dbReference type="EMBL" id="JACHOB010000004">
    <property type="protein sequence ID" value="MBB4659558.1"/>
    <property type="molecule type" value="Genomic_DNA"/>
</dbReference>
<sequence>MTEVDLERRGSWGIVTLNRPRALNSLTPAMCAAFDEAIAAWEADPAVRAVLIEGAGERAFCAGGDIRALYEVARKDPQAAADFFRTEYRLNTRLSRMSTPSVALIDGICMGGGVGVSIHAAHRIATERTVWAMPECAIGLVPDVGASFFLNQLGCGLPLYLGLTGARLTGHQCVAAGVATTAAPSNALEDLREALLTLPDPGEAGSIEAVLPASDRSPLPEGDEIAGLFGAVQSVEQVLERLRATRTPLAEGALQRMEGASPTSLALTYRLLTEASGDFAECIAREFRVVAHLMDGPDFIEGVRAQVVEKDRQPRWSPATPEGLTASSLSRYFEAPRGGDLDLSGLL</sequence>
<reference evidence="5 6" key="1">
    <citation type="submission" date="2020-08" db="EMBL/GenBank/DDBJ databases">
        <title>Genomic Encyclopedia of Type Strains, Phase IV (KMG-IV): sequencing the most valuable type-strain genomes for metagenomic binning, comparative biology and taxonomic classification.</title>
        <authorList>
            <person name="Goeker M."/>
        </authorList>
    </citation>
    <scope>NUCLEOTIDE SEQUENCE [LARGE SCALE GENOMIC DNA]</scope>
    <source>
        <strain evidence="5 6">DSM 102850</strain>
    </source>
</reference>
<dbReference type="EC" id="3.1.2.4" evidence="2"/>
<protein>
    <recommendedName>
        <fullName evidence="2">3-hydroxyisobutyryl-CoA hydrolase</fullName>
        <ecNumber evidence="2">3.1.2.4</ecNumber>
    </recommendedName>
</protein>
<evidence type="ECO:0000256" key="1">
    <source>
        <dbReference type="ARBA" id="ARBA00001709"/>
    </source>
</evidence>
<organism evidence="5 6">
    <name type="scientific">Parvularcula dongshanensis</name>
    <dbReference type="NCBI Taxonomy" id="1173995"/>
    <lineage>
        <taxon>Bacteria</taxon>
        <taxon>Pseudomonadati</taxon>
        <taxon>Pseudomonadota</taxon>
        <taxon>Alphaproteobacteria</taxon>
        <taxon>Parvularculales</taxon>
        <taxon>Parvularculaceae</taxon>
        <taxon>Parvularcula</taxon>
    </lineage>
</organism>
<accession>A0A840I5Y9</accession>
<dbReference type="InterPro" id="IPR029045">
    <property type="entry name" value="ClpP/crotonase-like_dom_sf"/>
</dbReference>
<dbReference type="Proteomes" id="UP000563524">
    <property type="component" value="Unassembled WGS sequence"/>
</dbReference>
<dbReference type="InterPro" id="IPR045004">
    <property type="entry name" value="ECH_dom"/>
</dbReference>
<comment type="caution">
    <text evidence="5">The sequence shown here is derived from an EMBL/GenBank/DDBJ whole genome shotgun (WGS) entry which is preliminary data.</text>
</comment>
<evidence type="ECO:0000259" key="4">
    <source>
        <dbReference type="Pfam" id="PF16113"/>
    </source>
</evidence>
<comment type="catalytic activity">
    <reaction evidence="1">
        <text>3-hydroxy-2-methylpropanoyl-CoA + H2O = 3-hydroxy-2-methylpropanoate + CoA + H(+)</text>
        <dbReference type="Rhea" id="RHEA:20888"/>
        <dbReference type="ChEBI" id="CHEBI:11805"/>
        <dbReference type="ChEBI" id="CHEBI:15377"/>
        <dbReference type="ChEBI" id="CHEBI:15378"/>
        <dbReference type="ChEBI" id="CHEBI:57287"/>
        <dbReference type="ChEBI" id="CHEBI:57340"/>
        <dbReference type="EC" id="3.1.2.4"/>
    </reaction>
</comment>
<evidence type="ECO:0000313" key="6">
    <source>
        <dbReference type="Proteomes" id="UP000563524"/>
    </source>
</evidence>
<dbReference type="Gene3D" id="3.90.226.10">
    <property type="entry name" value="2-enoyl-CoA Hydratase, Chain A, domain 1"/>
    <property type="match status" value="1"/>
</dbReference>
<dbReference type="RefSeq" id="WP_183818275.1">
    <property type="nucleotide sequence ID" value="NZ_JACHOB010000004.1"/>
</dbReference>
<evidence type="ECO:0000256" key="3">
    <source>
        <dbReference type="ARBA" id="ARBA00022801"/>
    </source>
</evidence>
<dbReference type="PANTHER" id="PTHR43176:SF3">
    <property type="entry name" value="3-HYDROXYISOBUTYRYL-COA HYDROLASE, MITOCHONDRIAL"/>
    <property type="match status" value="1"/>
</dbReference>
<dbReference type="GO" id="GO:0006574">
    <property type="term" value="P:L-valine catabolic process"/>
    <property type="evidence" value="ECO:0007669"/>
    <property type="project" value="TreeGrafter"/>
</dbReference>
<dbReference type="InterPro" id="IPR032259">
    <property type="entry name" value="HIBYL-CoA-H"/>
</dbReference>